<evidence type="ECO:0000313" key="2">
    <source>
        <dbReference type="Proteomes" id="UP000230750"/>
    </source>
</evidence>
<gene>
    <name evidence="1" type="ORF">BSL78_22350</name>
</gene>
<dbReference type="EMBL" id="MRZV01001082">
    <property type="protein sequence ID" value="PIK40812.1"/>
    <property type="molecule type" value="Genomic_DNA"/>
</dbReference>
<accession>A0A2G8JYJ5</accession>
<dbReference type="AlphaFoldDB" id="A0A2G8JYJ5"/>
<comment type="caution">
    <text evidence="1">The sequence shown here is derived from an EMBL/GenBank/DDBJ whole genome shotgun (WGS) entry which is preliminary data.</text>
</comment>
<protein>
    <submittedName>
        <fullName evidence="1">Uncharacterized protein</fullName>
    </submittedName>
</protein>
<organism evidence="1 2">
    <name type="scientific">Stichopus japonicus</name>
    <name type="common">Sea cucumber</name>
    <dbReference type="NCBI Taxonomy" id="307972"/>
    <lineage>
        <taxon>Eukaryota</taxon>
        <taxon>Metazoa</taxon>
        <taxon>Echinodermata</taxon>
        <taxon>Eleutherozoa</taxon>
        <taxon>Echinozoa</taxon>
        <taxon>Holothuroidea</taxon>
        <taxon>Aspidochirotacea</taxon>
        <taxon>Aspidochirotida</taxon>
        <taxon>Stichopodidae</taxon>
        <taxon>Apostichopus</taxon>
    </lineage>
</organism>
<proteinExistence type="predicted"/>
<name>A0A2G8JYJ5_STIJA</name>
<evidence type="ECO:0000313" key="1">
    <source>
        <dbReference type="EMBL" id="PIK40812.1"/>
    </source>
</evidence>
<reference evidence="1 2" key="1">
    <citation type="journal article" date="2017" name="PLoS Biol.">
        <title>The sea cucumber genome provides insights into morphological evolution and visceral regeneration.</title>
        <authorList>
            <person name="Zhang X."/>
            <person name="Sun L."/>
            <person name="Yuan J."/>
            <person name="Sun Y."/>
            <person name="Gao Y."/>
            <person name="Zhang L."/>
            <person name="Li S."/>
            <person name="Dai H."/>
            <person name="Hamel J.F."/>
            <person name="Liu C."/>
            <person name="Yu Y."/>
            <person name="Liu S."/>
            <person name="Lin W."/>
            <person name="Guo K."/>
            <person name="Jin S."/>
            <person name="Xu P."/>
            <person name="Storey K.B."/>
            <person name="Huan P."/>
            <person name="Zhang T."/>
            <person name="Zhou Y."/>
            <person name="Zhang J."/>
            <person name="Lin C."/>
            <person name="Li X."/>
            <person name="Xing L."/>
            <person name="Huo D."/>
            <person name="Sun M."/>
            <person name="Wang L."/>
            <person name="Mercier A."/>
            <person name="Li F."/>
            <person name="Yang H."/>
            <person name="Xiang J."/>
        </authorList>
    </citation>
    <scope>NUCLEOTIDE SEQUENCE [LARGE SCALE GENOMIC DNA]</scope>
    <source>
        <strain evidence="1">Shaxun</strain>
        <tissue evidence="1">Muscle</tissue>
    </source>
</reference>
<dbReference type="Proteomes" id="UP000230750">
    <property type="component" value="Unassembled WGS sequence"/>
</dbReference>
<sequence>MYFTFETFDSSVCNRCDGFISYRGRYRPRLLKVIYHNYTCLFVVLSNNRGSCLAQLLSTSLPDKRYCTITDDHDALCYSPAVGGDLRFCHHGDSEERPRPRHDTTTTTMLTEMKLETLPS</sequence>
<keyword evidence="2" id="KW-1185">Reference proteome</keyword>